<comment type="caution">
    <text evidence="2">The sequence shown here is derived from an EMBL/GenBank/DDBJ whole genome shotgun (WGS) entry which is preliminary data.</text>
</comment>
<protein>
    <submittedName>
        <fullName evidence="2">Uncharacterized protein</fullName>
    </submittedName>
</protein>
<keyword evidence="1" id="KW-1133">Transmembrane helix</keyword>
<dbReference type="Proteomes" id="UP000622552">
    <property type="component" value="Unassembled WGS sequence"/>
</dbReference>
<accession>A0A8J7GL77</accession>
<evidence type="ECO:0000313" key="2">
    <source>
        <dbReference type="EMBL" id="MBG6138952.1"/>
    </source>
</evidence>
<keyword evidence="1" id="KW-0472">Membrane</keyword>
<dbReference type="AlphaFoldDB" id="A0A8J7GL77"/>
<proteinExistence type="predicted"/>
<dbReference type="EMBL" id="JADOUF010000001">
    <property type="protein sequence ID" value="MBG6138952.1"/>
    <property type="molecule type" value="Genomic_DNA"/>
</dbReference>
<feature type="transmembrane region" description="Helical" evidence="1">
    <location>
        <begin position="158"/>
        <end position="180"/>
    </location>
</feature>
<feature type="transmembrane region" description="Helical" evidence="1">
    <location>
        <begin position="51"/>
        <end position="80"/>
    </location>
</feature>
<sequence length="188" mass="18699">MNNLTALARALARTAPGPLLLRAIVLATGVAAFGIALPGSLLTGPMMMAGAVLAAIAAIAPGGPFVSMVQLGTVVLWLLGTAMDGGGRSTTALISVACALYLQHSACALAAAVPLDAVVLPAVLLRWFTRTAGVMLITGVLGVVVVTLSEGAKPSPLLVFPLLGVVGAILAAGILAYLALRSPRRGAS</sequence>
<dbReference type="RefSeq" id="WP_197005656.1">
    <property type="nucleotide sequence ID" value="NZ_BONS01000011.1"/>
</dbReference>
<keyword evidence="3" id="KW-1185">Reference proteome</keyword>
<feature type="transmembrane region" description="Helical" evidence="1">
    <location>
        <begin position="20"/>
        <end position="39"/>
    </location>
</feature>
<keyword evidence="1" id="KW-0812">Transmembrane</keyword>
<gene>
    <name evidence="2" type="ORF">IW245_005146</name>
</gene>
<feature type="transmembrane region" description="Helical" evidence="1">
    <location>
        <begin position="92"/>
        <end position="115"/>
    </location>
</feature>
<organism evidence="2 3">
    <name type="scientific">Longispora fulva</name>
    <dbReference type="NCBI Taxonomy" id="619741"/>
    <lineage>
        <taxon>Bacteria</taxon>
        <taxon>Bacillati</taxon>
        <taxon>Actinomycetota</taxon>
        <taxon>Actinomycetes</taxon>
        <taxon>Micromonosporales</taxon>
        <taxon>Micromonosporaceae</taxon>
        <taxon>Longispora</taxon>
    </lineage>
</organism>
<name>A0A8J7GL77_9ACTN</name>
<evidence type="ECO:0000313" key="3">
    <source>
        <dbReference type="Proteomes" id="UP000622552"/>
    </source>
</evidence>
<feature type="transmembrane region" description="Helical" evidence="1">
    <location>
        <begin position="127"/>
        <end position="146"/>
    </location>
</feature>
<evidence type="ECO:0000256" key="1">
    <source>
        <dbReference type="SAM" id="Phobius"/>
    </source>
</evidence>
<reference evidence="2" key="1">
    <citation type="submission" date="2020-11" db="EMBL/GenBank/DDBJ databases">
        <title>Sequencing the genomes of 1000 actinobacteria strains.</title>
        <authorList>
            <person name="Klenk H.-P."/>
        </authorList>
    </citation>
    <scope>NUCLEOTIDE SEQUENCE</scope>
    <source>
        <strain evidence="2">DSM 45356</strain>
    </source>
</reference>